<dbReference type="AlphaFoldDB" id="A0A0P6G4L3"/>
<reference evidence="2" key="1">
    <citation type="submission" date="2015-10" db="EMBL/GenBank/DDBJ databases">
        <title>EvidentialGene: Evidence-directed Construction of Complete mRNA Transcriptomes without Genomes.</title>
        <authorList>
            <person name="Gilbert D.G."/>
        </authorList>
    </citation>
    <scope>NUCLEOTIDE SEQUENCE</scope>
</reference>
<dbReference type="PANTHER" id="PTHR24413">
    <property type="entry name" value="SPECKLE-TYPE POZ PROTEIN"/>
    <property type="match status" value="1"/>
</dbReference>
<organism evidence="2">
    <name type="scientific">Daphnia magna</name>
    <dbReference type="NCBI Taxonomy" id="35525"/>
    <lineage>
        <taxon>Eukaryota</taxon>
        <taxon>Metazoa</taxon>
        <taxon>Ecdysozoa</taxon>
        <taxon>Arthropoda</taxon>
        <taxon>Crustacea</taxon>
        <taxon>Branchiopoda</taxon>
        <taxon>Diplostraca</taxon>
        <taxon>Cladocera</taxon>
        <taxon>Anomopoda</taxon>
        <taxon>Daphniidae</taxon>
        <taxon>Daphnia</taxon>
    </lineage>
</organism>
<dbReference type="OrthoDB" id="6353968at2759"/>
<dbReference type="EMBL" id="GDIQ01057173">
    <property type="protein sequence ID" value="JAN37564.1"/>
    <property type="molecule type" value="Transcribed_RNA"/>
</dbReference>
<evidence type="ECO:0000259" key="1">
    <source>
        <dbReference type="PROSITE" id="PS50097"/>
    </source>
</evidence>
<dbReference type="InterPro" id="IPR000210">
    <property type="entry name" value="BTB/POZ_dom"/>
</dbReference>
<dbReference type="InterPro" id="IPR011333">
    <property type="entry name" value="SKP1/BTB/POZ_sf"/>
</dbReference>
<dbReference type="Pfam" id="PF00651">
    <property type="entry name" value="BTB"/>
    <property type="match status" value="1"/>
</dbReference>
<dbReference type="SMART" id="SM00225">
    <property type="entry name" value="BTB"/>
    <property type="match status" value="1"/>
</dbReference>
<sequence length="363" mass="42242">MNKSAETAFTTQPEETFRPRFGDNWCQTVLELTETNFEWNISFPFLEIPLDYLESSPFSSGEGRFWTLFLNDYPDELVIYLNVDRNLESSIAKNIQVFTGITNEKGDFLSTETVIIWKTNFSTRNKVEVSRFKKEELRKSQFYKKEGNWTLYCTVKMWTLKEKKSRTSSSKIASDVCHNELVLIQLEELFKNKSLSDVKLIVGWRTLHAHKIILAARSKVFAAMFHHQTAEKLSNKVEIQDVDPDVFQEVLRYLYTGRMSREKLDEMAVGVLAVADKYLLDELKAECENHLMKRMSADNCAELLAFAAQPHPAIHLKKYAVDFLLRFPAIVMATDGWKKAKKEKLLWWYESIEVLCSRKLLDV</sequence>
<dbReference type="EMBL" id="GDIQ01097251">
    <property type="protein sequence ID" value="JAL54475.1"/>
    <property type="molecule type" value="Transcribed_RNA"/>
</dbReference>
<evidence type="ECO:0000313" key="2">
    <source>
        <dbReference type="EMBL" id="JAN37564.1"/>
    </source>
</evidence>
<protein>
    <submittedName>
        <fullName evidence="2">Ring canal kelch protein</fullName>
    </submittedName>
</protein>
<dbReference type="SUPFAM" id="SSF54695">
    <property type="entry name" value="POZ domain"/>
    <property type="match status" value="1"/>
</dbReference>
<feature type="domain" description="BTB" evidence="1">
    <location>
        <begin position="196"/>
        <end position="263"/>
    </location>
</feature>
<dbReference type="Gene3D" id="3.30.710.10">
    <property type="entry name" value="Potassium Channel Kv1.1, Chain A"/>
    <property type="match status" value="1"/>
</dbReference>
<name>A0A0P6G4L3_9CRUS</name>
<dbReference type="Gene3D" id="6.10.250.3030">
    <property type="match status" value="1"/>
</dbReference>
<proteinExistence type="predicted"/>
<dbReference type="FunFam" id="3.30.710.10:FF:000242">
    <property type="entry name" value="Uncharacterized protein"/>
    <property type="match status" value="1"/>
</dbReference>
<dbReference type="PROSITE" id="PS50097">
    <property type="entry name" value="BTB"/>
    <property type="match status" value="1"/>
</dbReference>
<accession>A0A0P6G4L3</accession>